<feature type="domain" description="DUS-like FMN-binding" evidence="13">
    <location>
        <begin position="7"/>
        <end position="286"/>
    </location>
</feature>
<dbReference type="InterPro" id="IPR018517">
    <property type="entry name" value="tRNA_hU_synthase_CS"/>
</dbReference>
<gene>
    <name evidence="14" type="ORF">JYK00_04700</name>
</gene>
<protein>
    <recommendedName>
        <fullName evidence="12">tRNA-dihydrouridine synthase</fullName>
        <ecNumber evidence="12">1.3.1.-</ecNumber>
    </recommendedName>
</protein>
<dbReference type="Gene3D" id="3.20.20.70">
    <property type="entry name" value="Aldolase class I"/>
    <property type="match status" value="1"/>
</dbReference>
<comment type="cofactor">
    <cofactor evidence="1 12">
        <name>FMN</name>
        <dbReference type="ChEBI" id="CHEBI:58210"/>
    </cofactor>
</comment>
<evidence type="ECO:0000256" key="11">
    <source>
        <dbReference type="ARBA" id="ARBA00048802"/>
    </source>
</evidence>
<keyword evidence="9 12" id="KW-0560">Oxidoreductase</keyword>
<evidence type="ECO:0000313" key="15">
    <source>
        <dbReference type="Proteomes" id="UP000671862"/>
    </source>
</evidence>
<dbReference type="CDD" id="cd02801">
    <property type="entry name" value="DUS_like_FMN"/>
    <property type="match status" value="1"/>
</dbReference>
<evidence type="ECO:0000256" key="9">
    <source>
        <dbReference type="ARBA" id="ARBA00023002"/>
    </source>
</evidence>
<keyword evidence="4 12" id="KW-0285">Flavoprotein</keyword>
<keyword evidence="8" id="KW-0694">RNA-binding</keyword>
<name>A0ABX7SA65_9BACT</name>
<proteinExistence type="inferred from homology"/>
<dbReference type="RefSeq" id="WP_207567527.1">
    <property type="nucleotide sequence ID" value="NZ_CP071446.1"/>
</dbReference>
<evidence type="ECO:0000256" key="12">
    <source>
        <dbReference type="PIRNR" id="PIRNR006621"/>
    </source>
</evidence>
<dbReference type="EC" id="1.3.1.-" evidence="12"/>
<evidence type="ECO:0000256" key="7">
    <source>
        <dbReference type="ARBA" id="ARBA00022857"/>
    </source>
</evidence>
<evidence type="ECO:0000256" key="1">
    <source>
        <dbReference type="ARBA" id="ARBA00001917"/>
    </source>
</evidence>
<keyword evidence="7" id="KW-0521">NADP</keyword>
<dbReference type="InterPro" id="IPR035587">
    <property type="entry name" value="DUS-like_FMN-bd"/>
</dbReference>
<dbReference type="PIRSF" id="PIRSF006621">
    <property type="entry name" value="Dus"/>
    <property type="match status" value="1"/>
</dbReference>
<dbReference type="Gene3D" id="1.10.1200.80">
    <property type="entry name" value="Putative flavin oxidoreducatase, domain 2"/>
    <property type="match status" value="1"/>
</dbReference>
<evidence type="ECO:0000256" key="6">
    <source>
        <dbReference type="ARBA" id="ARBA00022694"/>
    </source>
</evidence>
<reference evidence="14 15" key="1">
    <citation type="submission" date="2021-03" db="EMBL/GenBank/DDBJ databases">
        <title>Thermosipho ferrireducens sp.nov., an anaerobic thermophilic iron-reducing bacterium isolated from a deep-sea hydrothermal sulfide deposits.</title>
        <authorList>
            <person name="Zeng X."/>
            <person name="Chen Y."/>
            <person name="Shao Z."/>
        </authorList>
    </citation>
    <scope>NUCLEOTIDE SEQUENCE [LARGE SCALE GENOMIC DNA]</scope>
    <source>
        <strain evidence="14 15">JL129W03</strain>
    </source>
</reference>
<organism evidence="14 15">
    <name type="scientific">Thermosipho ferrireducens</name>
    <dbReference type="NCBI Taxonomy" id="2571116"/>
    <lineage>
        <taxon>Bacteria</taxon>
        <taxon>Thermotogati</taxon>
        <taxon>Thermotogota</taxon>
        <taxon>Thermotogae</taxon>
        <taxon>Thermotogales</taxon>
        <taxon>Fervidobacteriaceae</taxon>
        <taxon>Thermosipho</taxon>
    </lineage>
</organism>
<evidence type="ECO:0000313" key="14">
    <source>
        <dbReference type="EMBL" id="QTA38810.1"/>
    </source>
</evidence>
<comment type="catalytic activity">
    <reaction evidence="11">
        <text>a 5,6-dihydrouridine in tRNA + NAD(+) = a uridine in tRNA + NADH + H(+)</text>
        <dbReference type="Rhea" id="RHEA:54452"/>
        <dbReference type="Rhea" id="RHEA-COMP:13339"/>
        <dbReference type="Rhea" id="RHEA-COMP:13887"/>
        <dbReference type="ChEBI" id="CHEBI:15378"/>
        <dbReference type="ChEBI" id="CHEBI:57540"/>
        <dbReference type="ChEBI" id="CHEBI:57945"/>
        <dbReference type="ChEBI" id="CHEBI:65315"/>
        <dbReference type="ChEBI" id="CHEBI:74443"/>
    </reaction>
</comment>
<dbReference type="PANTHER" id="PTHR45846">
    <property type="entry name" value="TRNA-DIHYDROURIDINE(47) SYNTHASE [NAD(P)(+)]-LIKE"/>
    <property type="match status" value="1"/>
</dbReference>
<accession>A0ABX7SA65</accession>
<evidence type="ECO:0000256" key="4">
    <source>
        <dbReference type="ARBA" id="ARBA00022630"/>
    </source>
</evidence>
<keyword evidence="6 12" id="KW-0819">tRNA processing</keyword>
<keyword evidence="15" id="KW-1185">Reference proteome</keyword>
<dbReference type="Proteomes" id="UP000671862">
    <property type="component" value="Chromosome"/>
</dbReference>
<dbReference type="EMBL" id="CP071446">
    <property type="protein sequence ID" value="QTA38810.1"/>
    <property type="molecule type" value="Genomic_DNA"/>
</dbReference>
<dbReference type="PANTHER" id="PTHR45846:SF1">
    <property type="entry name" value="TRNA-DIHYDROURIDINE(47) SYNTHASE [NAD(P)(+)]-LIKE"/>
    <property type="match status" value="1"/>
</dbReference>
<evidence type="ECO:0000259" key="13">
    <source>
        <dbReference type="Pfam" id="PF01207"/>
    </source>
</evidence>
<dbReference type="PROSITE" id="PS01136">
    <property type="entry name" value="UPF0034"/>
    <property type="match status" value="1"/>
</dbReference>
<comment type="catalytic activity">
    <reaction evidence="10">
        <text>a 5,6-dihydrouridine in tRNA + NADP(+) = a uridine in tRNA + NADPH + H(+)</text>
        <dbReference type="Rhea" id="RHEA:23624"/>
        <dbReference type="Rhea" id="RHEA-COMP:13339"/>
        <dbReference type="Rhea" id="RHEA-COMP:13887"/>
        <dbReference type="ChEBI" id="CHEBI:15378"/>
        <dbReference type="ChEBI" id="CHEBI:57783"/>
        <dbReference type="ChEBI" id="CHEBI:58349"/>
        <dbReference type="ChEBI" id="CHEBI:65315"/>
        <dbReference type="ChEBI" id="CHEBI:74443"/>
    </reaction>
</comment>
<evidence type="ECO:0000256" key="10">
    <source>
        <dbReference type="ARBA" id="ARBA00048205"/>
    </source>
</evidence>
<evidence type="ECO:0000256" key="5">
    <source>
        <dbReference type="ARBA" id="ARBA00022643"/>
    </source>
</evidence>
<keyword evidence="3" id="KW-0820">tRNA-binding</keyword>
<dbReference type="InterPro" id="IPR013785">
    <property type="entry name" value="Aldolase_TIM"/>
</dbReference>
<evidence type="ECO:0000256" key="2">
    <source>
        <dbReference type="ARBA" id="ARBA00002790"/>
    </source>
</evidence>
<dbReference type="SUPFAM" id="SSF51395">
    <property type="entry name" value="FMN-linked oxidoreductases"/>
    <property type="match status" value="1"/>
</dbReference>
<dbReference type="InterPro" id="IPR024036">
    <property type="entry name" value="tRNA-dHydroUridine_Synthase_C"/>
</dbReference>
<evidence type="ECO:0000256" key="3">
    <source>
        <dbReference type="ARBA" id="ARBA00022555"/>
    </source>
</evidence>
<comment type="similarity">
    <text evidence="12">Belongs to the dus family.</text>
</comment>
<comment type="function">
    <text evidence="2 12">Catalyzes the synthesis of 5,6-dihydrouridine (D), a modified base found in the D-loop of most tRNAs, via the reduction of the C5-C6 double bond in target uridines.</text>
</comment>
<keyword evidence="5 12" id="KW-0288">FMN</keyword>
<dbReference type="Pfam" id="PF01207">
    <property type="entry name" value="Dus"/>
    <property type="match status" value="1"/>
</dbReference>
<dbReference type="InterPro" id="IPR001269">
    <property type="entry name" value="DUS_fam"/>
</dbReference>
<sequence>MLGEIGLAPMAGVTNWSFRKLCFEYGAQFAFTEMISADSVVRNISINNKYFPRCEEKDKVAVQIFGSDPFIMAQAAKIVEGKGAWIDINAGCPVKKIVKRGAGSALLRDLKRLKQIIYEVKKNVNCKVSVKVRLGWEKNEFEKIYNAVVEAGADAIFVHGRTAKQMYSGKATWELKNEGYIPFYINGDINSLEIAKIAKEISGADGVLIGRGAIGSPWIFSKNQIGLVERLEIILRHIDLLYEEVGERAAVEFRKFVSGYTKNLRNAREFRVSVMKILDVEELKTTFTLYFEKLAA</sequence>
<evidence type="ECO:0000256" key="8">
    <source>
        <dbReference type="ARBA" id="ARBA00022884"/>
    </source>
</evidence>